<protein>
    <recommendedName>
        <fullName evidence="4">Acetaldehyde dehydrogenase</fullName>
        <ecNumber evidence="4">1.2.1.10</ecNumber>
    </recommendedName>
    <alternativeName>
        <fullName evidence="4">Acetaldehyde dehydrogenase [acetylating]</fullName>
    </alternativeName>
</protein>
<feature type="binding site" evidence="4">
    <location>
        <position position="267"/>
    </location>
    <ligand>
        <name>NAD(+)</name>
        <dbReference type="ChEBI" id="CHEBI:57540"/>
    </ligand>
</feature>
<keyword evidence="4 6" id="KW-0560">Oxidoreductase</keyword>
<dbReference type="EMBL" id="FWDM01000013">
    <property type="protein sequence ID" value="SLM11549.1"/>
    <property type="molecule type" value="Genomic_DNA"/>
</dbReference>
<comment type="similarity">
    <text evidence="1 4">Belongs to the acetaldehyde dehydrogenase family.</text>
</comment>
<evidence type="ECO:0000256" key="3">
    <source>
        <dbReference type="ARBA" id="ARBA00023027"/>
    </source>
</evidence>
<dbReference type="InterPro" id="IPR000534">
    <property type="entry name" value="Semialdehyde_DH_NAD-bd"/>
</dbReference>
<dbReference type="GO" id="GO:0008774">
    <property type="term" value="F:acetaldehyde dehydrogenase (acetylating) activity"/>
    <property type="evidence" value="ECO:0007669"/>
    <property type="project" value="UniProtKB-UniRule"/>
</dbReference>
<proteinExistence type="inferred from homology"/>
<dbReference type="Gene3D" id="3.30.360.10">
    <property type="entry name" value="Dihydrodipicolinate Reductase, domain 2"/>
    <property type="match status" value="1"/>
</dbReference>
<dbReference type="Pfam" id="PF09290">
    <property type="entry name" value="AcetDehyd-dimer"/>
    <property type="match status" value="1"/>
</dbReference>
<organism evidence="6">
    <name type="scientific">uncultured spirochete</name>
    <dbReference type="NCBI Taxonomy" id="156406"/>
    <lineage>
        <taxon>Bacteria</taxon>
        <taxon>Pseudomonadati</taxon>
        <taxon>Spirochaetota</taxon>
        <taxon>Spirochaetia</taxon>
        <taxon>Spirochaetales</taxon>
        <taxon>environmental samples</taxon>
    </lineage>
</organism>
<dbReference type="SUPFAM" id="SSF51735">
    <property type="entry name" value="NAD(P)-binding Rossmann-fold domains"/>
    <property type="match status" value="1"/>
</dbReference>
<dbReference type="EC" id="1.2.1.10" evidence="4"/>
<sequence length="291" mass="31292">MAKKIKSAIIGPGNIGTDLLFKLQRSPLLEVAYVVGVKESPGIEIARKFGIPTTIKGIDEMLAVDEIKIVFDATGAIPHLQHAPKLKAAGKIAIDLTPAAVGPYVVPSVNLDESIFALDNVNLVTCAGQATTPIVYAINRVAEVYYAEVVSSVSSKSAGPGTRQNLDEFIETTTKALQTIGGADSAKTIIVLNPAEPPILMRNTIHTRVRKPDLAAIRASIDDIIKKLRIYVPGYRFLVEPILQDDVVTTVIEVEGLGDFLPKYAGNLDIINAAAVFIGEQFAQRILEGRR</sequence>
<accession>A0A3P3XIC0</accession>
<evidence type="ECO:0000256" key="2">
    <source>
        <dbReference type="ARBA" id="ARBA00022797"/>
    </source>
</evidence>
<dbReference type="AlphaFoldDB" id="A0A3P3XIC0"/>
<dbReference type="InterPro" id="IPR015426">
    <property type="entry name" value="Acetylaldehyde_DH_C"/>
</dbReference>
<dbReference type="PIRSF" id="PIRSF015689">
    <property type="entry name" value="Actaldh_dh_actl"/>
    <property type="match status" value="1"/>
</dbReference>
<dbReference type="SMART" id="SM00859">
    <property type="entry name" value="Semialdhyde_dh"/>
    <property type="match status" value="1"/>
</dbReference>
<keyword evidence="2 4" id="KW-0058">Aromatic hydrocarbons catabolism</keyword>
<dbReference type="Pfam" id="PF01118">
    <property type="entry name" value="Semialdhyde_dh"/>
    <property type="match status" value="1"/>
</dbReference>
<dbReference type="NCBIfam" id="TIGR03215">
    <property type="entry name" value="ac_ald_DH_ac"/>
    <property type="match status" value="1"/>
</dbReference>
<evidence type="ECO:0000259" key="5">
    <source>
        <dbReference type="SMART" id="SM00859"/>
    </source>
</evidence>
<evidence type="ECO:0000256" key="4">
    <source>
        <dbReference type="HAMAP-Rule" id="MF_01657"/>
    </source>
</evidence>
<dbReference type="SUPFAM" id="SSF55347">
    <property type="entry name" value="Glyceraldehyde-3-phosphate dehydrogenase-like, C-terminal domain"/>
    <property type="match status" value="1"/>
</dbReference>
<reference evidence="6" key="1">
    <citation type="submission" date="2017-02" db="EMBL/GenBank/DDBJ databases">
        <authorList>
            <person name="Regsiter A."/>
            <person name="William W."/>
        </authorList>
    </citation>
    <scope>NUCLEOTIDE SEQUENCE</scope>
    <source>
        <strain evidence="6">Bib</strain>
    </source>
</reference>
<keyword evidence="3 4" id="KW-0520">NAD</keyword>
<dbReference type="Gene3D" id="3.40.50.720">
    <property type="entry name" value="NAD(P)-binding Rossmann-like Domain"/>
    <property type="match status" value="1"/>
</dbReference>
<feature type="domain" description="Semialdehyde dehydrogenase NAD-binding" evidence="5">
    <location>
        <begin position="6"/>
        <end position="117"/>
    </location>
</feature>
<dbReference type="InterPro" id="IPR036291">
    <property type="entry name" value="NAD(P)-bd_dom_sf"/>
</dbReference>
<evidence type="ECO:0000256" key="1">
    <source>
        <dbReference type="ARBA" id="ARBA00009244"/>
    </source>
</evidence>
<dbReference type="HAMAP" id="MF_01657">
    <property type="entry name" value="Ac_ald_DH_ac"/>
    <property type="match status" value="1"/>
</dbReference>
<feature type="active site" description="Acyl-thioester intermediate" evidence="4">
    <location>
        <position position="126"/>
    </location>
</feature>
<gene>
    <name evidence="6" type="primary">mhpF</name>
    <name evidence="6" type="ORF">SPIROBIBN47_200018</name>
</gene>
<feature type="binding site" evidence="4">
    <location>
        <begin position="157"/>
        <end position="165"/>
    </location>
    <ligand>
        <name>NAD(+)</name>
        <dbReference type="ChEBI" id="CHEBI:57540"/>
    </ligand>
</feature>
<dbReference type="CDD" id="cd23933">
    <property type="entry name" value="ALDH_C"/>
    <property type="match status" value="1"/>
</dbReference>
<name>A0A3P3XIC0_9SPIR</name>
<comment type="catalytic activity">
    <reaction evidence="4">
        <text>acetaldehyde + NAD(+) + CoA = acetyl-CoA + NADH + H(+)</text>
        <dbReference type="Rhea" id="RHEA:23288"/>
        <dbReference type="ChEBI" id="CHEBI:15343"/>
        <dbReference type="ChEBI" id="CHEBI:15378"/>
        <dbReference type="ChEBI" id="CHEBI:57287"/>
        <dbReference type="ChEBI" id="CHEBI:57288"/>
        <dbReference type="ChEBI" id="CHEBI:57540"/>
        <dbReference type="ChEBI" id="CHEBI:57945"/>
        <dbReference type="EC" id="1.2.1.10"/>
    </reaction>
</comment>
<dbReference type="NCBIfam" id="NF006157">
    <property type="entry name" value="PRK08300.1"/>
    <property type="match status" value="1"/>
</dbReference>
<dbReference type="InterPro" id="IPR003361">
    <property type="entry name" value="Acetaldehyde_dehydrogenase"/>
</dbReference>
<dbReference type="GO" id="GO:0051287">
    <property type="term" value="F:NAD binding"/>
    <property type="evidence" value="ECO:0007669"/>
    <property type="project" value="UniProtKB-UniRule"/>
</dbReference>
<evidence type="ECO:0000313" key="6">
    <source>
        <dbReference type="EMBL" id="SLM11549.1"/>
    </source>
</evidence>
<comment type="caution">
    <text evidence="4">Lacks conserved residue(s) required for the propagation of feature annotation.</text>
</comment>